<name>A0ACC2JDA0_9PEZI</name>
<accession>A0ACC2JDA0</accession>
<dbReference type="Proteomes" id="UP001153332">
    <property type="component" value="Unassembled WGS sequence"/>
</dbReference>
<evidence type="ECO:0000313" key="2">
    <source>
        <dbReference type="Proteomes" id="UP001153332"/>
    </source>
</evidence>
<protein>
    <submittedName>
        <fullName evidence="1">Uncharacterized protein</fullName>
    </submittedName>
</protein>
<reference evidence="1" key="1">
    <citation type="submission" date="2022-12" db="EMBL/GenBank/DDBJ databases">
        <title>Genome Sequence of Lasiodiplodia mahajangana.</title>
        <authorList>
            <person name="Buettner E."/>
        </authorList>
    </citation>
    <scope>NUCLEOTIDE SEQUENCE</scope>
    <source>
        <strain evidence="1">VT137</strain>
    </source>
</reference>
<gene>
    <name evidence="1" type="ORF">O1611_g8191</name>
</gene>
<sequence length="486" mass="52198">MQYTENPTTFRHQLASKLNLWVLAGHTTLEAGAFTVTGSRKGFIEEKSGYKFTIMISLKCPGLVRSHLAWTSLLVAPRSSALCNNRSNSENHHRRSLRLSAHFPQNPRSRLRPESRTITMASGNNNMAAFIPHAKAHPFGVGTAPVWTPGPNEILVKNAAVAINPVDGNLQYAAIYPLNYPTVLGQDVAGVVAAVGPDVTRFQVGDRVVGHATSMTSGRQQDGGFQLYTTLQTNMVSPIPSNMSYEDAVVLPLGLSTAAAGLFQKGFLNLQLPLEPARQPTGKTLLVWGGSSSVGSNASKHAFMPWYFLLIIHQGLTVARHTTVQLAVAAGYEVITTASAHNFDYVKKLGASQVFDYNSPTVHEDLLNAFKSKTLAGVMDCIGAAAWAICVDVALKTPGNKFVATTKRGFPDPPEGVTLQAVFGLTIKDDETGKAMYEDFLPKALEAGSYKPVPKPLLAGQGLESIQAAVDLHRAGVSARKVVVKL</sequence>
<dbReference type="EMBL" id="JAPUUL010002358">
    <property type="protein sequence ID" value="KAJ8125449.1"/>
    <property type="molecule type" value="Genomic_DNA"/>
</dbReference>
<keyword evidence="2" id="KW-1185">Reference proteome</keyword>
<organism evidence="1 2">
    <name type="scientific">Lasiodiplodia mahajangana</name>
    <dbReference type="NCBI Taxonomy" id="1108764"/>
    <lineage>
        <taxon>Eukaryota</taxon>
        <taxon>Fungi</taxon>
        <taxon>Dikarya</taxon>
        <taxon>Ascomycota</taxon>
        <taxon>Pezizomycotina</taxon>
        <taxon>Dothideomycetes</taxon>
        <taxon>Dothideomycetes incertae sedis</taxon>
        <taxon>Botryosphaeriales</taxon>
        <taxon>Botryosphaeriaceae</taxon>
        <taxon>Lasiodiplodia</taxon>
    </lineage>
</organism>
<evidence type="ECO:0000313" key="1">
    <source>
        <dbReference type="EMBL" id="KAJ8125449.1"/>
    </source>
</evidence>
<comment type="caution">
    <text evidence="1">The sequence shown here is derived from an EMBL/GenBank/DDBJ whole genome shotgun (WGS) entry which is preliminary data.</text>
</comment>
<proteinExistence type="predicted"/>